<reference evidence="2 3" key="1">
    <citation type="journal article" date="2020" name="G3 (Bethesda)">
        <title>Improved Reference Genome for Cyclotella cryptica CCMP332, a Model for Cell Wall Morphogenesis, Salinity Adaptation, and Lipid Production in Diatoms (Bacillariophyta).</title>
        <authorList>
            <person name="Roberts W.R."/>
            <person name="Downey K.M."/>
            <person name="Ruck E.C."/>
            <person name="Traller J.C."/>
            <person name="Alverson A.J."/>
        </authorList>
    </citation>
    <scope>NUCLEOTIDE SEQUENCE [LARGE SCALE GENOMIC DNA]</scope>
    <source>
        <strain evidence="2 3">CCMP332</strain>
    </source>
</reference>
<feature type="region of interest" description="Disordered" evidence="1">
    <location>
        <begin position="86"/>
        <end position="132"/>
    </location>
</feature>
<sequence length="962" mass="105389">MVLSRRWGPRLVHVDQNAAQDAGGQGGVSHTVPPPADITAVTTPSSTQCYHGSLGNRFQPPSSKAKAPIVTGGRVMDSLSANSLPAAKAPRWNSPSTEAAPSLSTSTTALKLPRWSAPNNTASSKMSTNPVLPRWTAPPSVASKSSLTNLAPSAQHTAMDPHHLPLKKRFYVGTSLTDTLREFDRMTEQHPIVTSNEEEEEHSTSIPQLDSEGESLDPITKDEHSIIDTRSNCRNEDRHEFPQLVPRQRVVSKDEPLEQCTESLCRAQVFRREIDPLPISPTRLGEPCSTFDSQKSNDVTWSERTEVRSVEVKSYISSKVNGEMSSLPGLSTTEPRSPPSSKIFSSRKSPVQSPFKRILSSVKSPTIKREHSFNESSPSMVHDLNVSRDRDQSSSILKKPPHIHIKIPKSISHDKSLNSPGRAHIHIKLPKITKTKSPDESLDAQDEKSKAGTTSTPDVSQTAEGLSVTQKLPELPASMKDAYPKQLHVPHLASARVDIESKAQQILAKARMRLQSSAGLKEPPSTPTFESRIKTQHGTLSNCEPLRPAVLSESPLSIRCGELLHSEQGTESSKLIASLEPTSRRDVLKPKGVHILHSEISIPRKTLGREVFSSIPDDDPSCDSKTDIAKPATESNTNGAINKAFVLQDDRLKDNGSKPTSYSDTRSVDTKPKKFKRLRKNVCAPLPNMVKKPSARGNSVSTSDFPRTKSRKASKKISFDLSSLYKADLDSDSSDSDSSTDTSSSSSTDSSTSSSSSSSSCSSSTCSSSDSSSDSDRSSSCSSSCSSDSDSSSDLDTSSDEDDNIRSYRLFKKTTPKRTLKKPRHKYRSRRRASKDVIMGPAPPKEQELTDMEIRKILQQDSSALGMDNTTWARRSSRQPSKNLINSASVKDLLNRLQCNDSDMVVLKMKKYLNDPNLPPVVMNAALDALEENSNCQALYIQVRIIFCVAFISLELRSLNFI</sequence>
<proteinExistence type="predicted"/>
<dbReference type="EMBL" id="JABMIG020000296">
    <property type="protein sequence ID" value="KAL3782125.1"/>
    <property type="molecule type" value="Genomic_DNA"/>
</dbReference>
<feature type="compositionally biased region" description="Polar residues" evidence="1">
    <location>
        <begin position="93"/>
        <end position="109"/>
    </location>
</feature>
<feature type="compositionally biased region" description="Polar residues" evidence="1">
    <location>
        <begin position="451"/>
        <end position="467"/>
    </location>
</feature>
<feature type="compositionally biased region" description="Basic residues" evidence="1">
    <location>
        <begin position="809"/>
        <end position="833"/>
    </location>
</feature>
<dbReference type="AlphaFoldDB" id="A0ABD3P1R9"/>
<feature type="region of interest" description="Disordered" evidence="1">
    <location>
        <begin position="321"/>
        <end position="349"/>
    </location>
</feature>
<dbReference type="Proteomes" id="UP001516023">
    <property type="component" value="Unassembled WGS sequence"/>
</dbReference>
<feature type="region of interest" description="Disordered" evidence="1">
    <location>
        <begin position="728"/>
        <end position="846"/>
    </location>
</feature>
<keyword evidence="3" id="KW-1185">Reference proteome</keyword>
<feature type="compositionally biased region" description="Acidic residues" evidence="1">
    <location>
        <begin position="791"/>
        <end position="803"/>
    </location>
</feature>
<organism evidence="2 3">
    <name type="scientific">Cyclotella cryptica</name>
    <dbReference type="NCBI Taxonomy" id="29204"/>
    <lineage>
        <taxon>Eukaryota</taxon>
        <taxon>Sar</taxon>
        <taxon>Stramenopiles</taxon>
        <taxon>Ochrophyta</taxon>
        <taxon>Bacillariophyta</taxon>
        <taxon>Coscinodiscophyceae</taxon>
        <taxon>Thalassiosirophycidae</taxon>
        <taxon>Stephanodiscales</taxon>
        <taxon>Stephanodiscaceae</taxon>
        <taxon>Cyclotella</taxon>
    </lineage>
</organism>
<evidence type="ECO:0000256" key="1">
    <source>
        <dbReference type="SAM" id="MobiDB-lite"/>
    </source>
</evidence>
<feature type="region of interest" description="Disordered" evidence="1">
    <location>
        <begin position="193"/>
        <end position="217"/>
    </location>
</feature>
<feature type="compositionally biased region" description="Polar residues" evidence="1">
    <location>
        <begin position="696"/>
        <end position="705"/>
    </location>
</feature>
<feature type="compositionally biased region" description="Polar residues" evidence="1">
    <location>
        <begin position="117"/>
        <end position="130"/>
    </location>
</feature>
<evidence type="ECO:0000313" key="3">
    <source>
        <dbReference type="Proteomes" id="UP001516023"/>
    </source>
</evidence>
<name>A0ABD3P1R9_9STRA</name>
<feature type="compositionally biased region" description="Low complexity" evidence="1">
    <location>
        <begin position="736"/>
        <end position="790"/>
    </location>
</feature>
<feature type="region of interest" description="Disordered" evidence="1">
    <location>
        <begin position="650"/>
        <end position="712"/>
    </location>
</feature>
<feature type="region of interest" description="Disordered" evidence="1">
    <location>
        <begin position="611"/>
        <end position="635"/>
    </location>
</feature>
<protein>
    <submittedName>
        <fullName evidence="2">Uncharacterized protein</fullName>
    </submittedName>
</protein>
<accession>A0ABD3P1R9</accession>
<feature type="region of interest" description="Disordered" evidence="1">
    <location>
        <begin position="429"/>
        <end position="467"/>
    </location>
</feature>
<gene>
    <name evidence="2" type="ORF">HJC23_005387</name>
</gene>
<comment type="caution">
    <text evidence="2">The sequence shown here is derived from an EMBL/GenBank/DDBJ whole genome shotgun (WGS) entry which is preliminary data.</text>
</comment>
<evidence type="ECO:0000313" key="2">
    <source>
        <dbReference type="EMBL" id="KAL3782125.1"/>
    </source>
</evidence>